<dbReference type="Proteomes" id="UP000316331">
    <property type="component" value="Unassembled WGS sequence"/>
</dbReference>
<accession>A0A543F7V9</accession>
<dbReference type="RefSeq" id="WP_141808303.1">
    <property type="nucleotide sequence ID" value="NZ_VFPG01000001.1"/>
</dbReference>
<evidence type="ECO:0000313" key="2">
    <source>
        <dbReference type="Proteomes" id="UP000316331"/>
    </source>
</evidence>
<organism evidence="1 2">
    <name type="scientific">Nocardia bhagyanarayanae</name>
    <dbReference type="NCBI Taxonomy" id="1215925"/>
    <lineage>
        <taxon>Bacteria</taxon>
        <taxon>Bacillati</taxon>
        <taxon>Actinomycetota</taxon>
        <taxon>Actinomycetes</taxon>
        <taxon>Mycobacteriales</taxon>
        <taxon>Nocardiaceae</taxon>
        <taxon>Nocardia</taxon>
    </lineage>
</organism>
<dbReference type="OrthoDB" id="487569at2"/>
<name>A0A543F7V9_9NOCA</name>
<reference evidence="1 2" key="1">
    <citation type="submission" date="2019-06" db="EMBL/GenBank/DDBJ databases">
        <title>Sequencing the genomes of 1000 actinobacteria strains.</title>
        <authorList>
            <person name="Klenk H.-P."/>
        </authorList>
    </citation>
    <scope>NUCLEOTIDE SEQUENCE [LARGE SCALE GENOMIC DNA]</scope>
    <source>
        <strain evidence="1 2">DSM 103495</strain>
    </source>
</reference>
<dbReference type="AlphaFoldDB" id="A0A543F7V9"/>
<protein>
    <submittedName>
        <fullName evidence="1">Uncharacterized protein</fullName>
    </submittedName>
</protein>
<proteinExistence type="predicted"/>
<evidence type="ECO:0000313" key="1">
    <source>
        <dbReference type="EMBL" id="TQM29922.1"/>
    </source>
</evidence>
<comment type="caution">
    <text evidence="1">The sequence shown here is derived from an EMBL/GenBank/DDBJ whole genome shotgun (WGS) entry which is preliminary data.</text>
</comment>
<keyword evidence="2" id="KW-1185">Reference proteome</keyword>
<dbReference type="EMBL" id="VFPG01000001">
    <property type="protein sequence ID" value="TQM29922.1"/>
    <property type="molecule type" value="Genomic_DNA"/>
</dbReference>
<gene>
    <name evidence="1" type="ORF">FB390_1536</name>
</gene>
<sequence>MSKRRDVTRPLKRTEYEIVFITSEAQKGWTDCLAAARNAMVDAWDLLTREPEVRSARLYPLKGELRYGSYQGQTFERYQYKFSDGGRLWYFVEHAPEGSRTAGRVLLERCLPGHPKETE</sequence>